<evidence type="ECO:0000256" key="1">
    <source>
        <dbReference type="SAM" id="Phobius"/>
    </source>
</evidence>
<accession>A0A9D2HV99</accession>
<feature type="transmembrane region" description="Helical" evidence="1">
    <location>
        <begin position="200"/>
        <end position="220"/>
    </location>
</feature>
<keyword evidence="1" id="KW-0472">Membrane</keyword>
<sequence length="306" mass="34976">MVSCHYTPPVPADEWPDETSRDSLVCLYEHHYTWNTNLVLHADSVQLVALPLKESFNTLYQGDRVVVAEFAVHPQDPVDSIWVKLAHSQEVQGWLRECDLKEAFMPADSISQAIYLFSHTYVPYFVAVCALFVVFWLARMLRRQPARRRGLAAVDSLYPLLLCLLMACCATLYESMQVFVPDTWEHFYYNPTLSPLHVPGVLSLFLLSFWLFIIVLVATVDVLFRRLPFVQALYALLGLSAACICCYFFFILTTGLYVGYAFLLAFIIWFVRSLFRSLHTSRYRCGNCGEVLARKGICPHCGAVNE</sequence>
<evidence type="ECO:0000313" key="3">
    <source>
        <dbReference type="Proteomes" id="UP000823862"/>
    </source>
</evidence>
<dbReference type="AlphaFoldDB" id="A0A9D2HV99"/>
<reference evidence="2" key="2">
    <citation type="submission" date="2021-04" db="EMBL/GenBank/DDBJ databases">
        <authorList>
            <person name="Gilroy R."/>
        </authorList>
    </citation>
    <scope>NUCLEOTIDE SEQUENCE</scope>
    <source>
        <strain evidence="2">ChiHjej12B11-9795</strain>
    </source>
</reference>
<evidence type="ECO:0000313" key="2">
    <source>
        <dbReference type="EMBL" id="HJA84763.1"/>
    </source>
</evidence>
<feature type="transmembrane region" description="Helical" evidence="1">
    <location>
        <begin position="158"/>
        <end position="180"/>
    </location>
</feature>
<keyword evidence="1" id="KW-0812">Transmembrane</keyword>
<feature type="transmembrane region" description="Helical" evidence="1">
    <location>
        <begin position="121"/>
        <end position="138"/>
    </location>
</feature>
<feature type="transmembrane region" description="Helical" evidence="1">
    <location>
        <begin position="257"/>
        <end position="275"/>
    </location>
</feature>
<dbReference type="EMBL" id="DWZI01000004">
    <property type="protein sequence ID" value="HJA84763.1"/>
    <property type="molecule type" value="Genomic_DNA"/>
</dbReference>
<evidence type="ECO:0008006" key="4">
    <source>
        <dbReference type="Google" id="ProtNLM"/>
    </source>
</evidence>
<reference evidence="2" key="1">
    <citation type="journal article" date="2021" name="PeerJ">
        <title>Extensive microbial diversity within the chicken gut microbiome revealed by metagenomics and culture.</title>
        <authorList>
            <person name="Gilroy R."/>
            <person name="Ravi A."/>
            <person name="Getino M."/>
            <person name="Pursley I."/>
            <person name="Horton D.L."/>
            <person name="Alikhan N.F."/>
            <person name="Baker D."/>
            <person name="Gharbi K."/>
            <person name="Hall N."/>
            <person name="Watson M."/>
            <person name="Adriaenssens E.M."/>
            <person name="Foster-Nyarko E."/>
            <person name="Jarju S."/>
            <person name="Secka A."/>
            <person name="Antonio M."/>
            <person name="Oren A."/>
            <person name="Chaudhuri R.R."/>
            <person name="La Ragione R."/>
            <person name="Hildebrand F."/>
            <person name="Pallen M.J."/>
        </authorList>
    </citation>
    <scope>NUCLEOTIDE SEQUENCE</scope>
    <source>
        <strain evidence="2">ChiHjej12B11-9795</strain>
    </source>
</reference>
<feature type="transmembrane region" description="Helical" evidence="1">
    <location>
        <begin position="232"/>
        <end position="251"/>
    </location>
</feature>
<name>A0A9D2HV99_9BACE</name>
<organism evidence="2 3">
    <name type="scientific">Candidatus Bacteroides avicola</name>
    <dbReference type="NCBI Taxonomy" id="2838468"/>
    <lineage>
        <taxon>Bacteria</taxon>
        <taxon>Pseudomonadati</taxon>
        <taxon>Bacteroidota</taxon>
        <taxon>Bacteroidia</taxon>
        <taxon>Bacteroidales</taxon>
        <taxon>Bacteroidaceae</taxon>
        <taxon>Bacteroides</taxon>
    </lineage>
</organism>
<keyword evidence="1" id="KW-1133">Transmembrane helix</keyword>
<gene>
    <name evidence="2" type="ORF">H9950_00935</name>
</gene>
<dbReference type="Proteomes" id="UP000823862">
    <property type="component" value="Unassembled WGS sequence"/>
</dbReference>
<comment type="caution">
    <text evidence="2">The sequence shown here is derived from an EMBL/GenBank/DDBJ whole genome shotgun (WGS) entry which is preliminary data.</text>
</comment>
<protein>
    <recommendedName>
        <fullName evidence="4">Zinc ribbon domain-containing protein</fullName>
    </recommendedName>
</protein>
<proteinExistence type="predicted"/>